<dbReference type="InterPro" id="IPR025639">
    <property type="entry name" value="DruA"/>
</dbReference>
<organism evidence="1">
    <name type="scientific">marine sediment metagenome</name>
    <dbReference type="NCBI Taxonomy" id="412755"/>
    <lineage>
        <taxon>unclassified sequences</taxon>
        <taxon>metagenomes</taxon>
        <taxon>ecological metagenomes</taxon>
    </lineage>
</organism>
<evidence type="ECO:0000313" key="1">
    <source>
        <dbReference type="EMBL" id="KKM47051.1"/>
    </source>
</evidence>
<protein>
    <submittedName>
        <fullName evidence="1">Uncharacterized protein</fullName>
    </submittedName>
</protein>
<name>A0A0F9L4F3_9ZZZZ</name>
<gene>
    <name evidence="1" type="ORF">LCGC14_1559150</name>
</gene>
<reference evidence="1" key="1">
    <citation type="journal article" date="2015" name="Nature">
        <title>Complex archaea that bridge the gap between prokaryotes and eukaryotes.</title>
        <authorList>
            <person name="Spang A."/>
            <person name="Saw J.H."/>
            <person name="Jorgensen S.L."/>
            <person name="Zaremba-Niedzwiedzka K."/>
            <person name="Martijn J."/>
            <person name="Lind A.E."/>
            <person name="van Eijk R."/>
            <person name="Schleper C."/>
            <person name="Guy L."/>
            <person name="Ettema T.J."/>
        </authorList>
    </citation>
    <scope>NUCLEOTIDE SEQUENCE</scope>
</reference>
<comment type="caution">
    <text evidence="1">The sequence shown here is derived from an EMBL/GenBank/DDBJ whole genome shotgun (WGS) entry which is preliminary data.</text>
</comment>
<accession>A0A0F9L4F3</accession>
<sequence>MLKELKSSISQCGREITDQELDLILETVRMFPKLSQTDLAETICEHLGWYTASGRYKREACLKLLKKLEAGGALELPEKRGYSVPDRPGIVLTTRTAPSCSAIESSLGELEPISIEVAAGKETTKLFNEYLYRYHYLRYKQPFGCYLRYFVKCERGLLGCILISGAAKALGARDRWIGWTDGQRLLNLGWVINNSRFLIFPWVRVKNLSSHVLGKVAKCIGDAWYNCWGYRPVLMETFVDPCHEGSSYKAAGWEYLGMTTGEGLVRKGKSYRTTPKKIFVKPLEDNFRQRLCSKGLVGRREI</sequence>
<dbReference type="EMBL" id="LAZR01012023">
    <property type="protein sequence ID" value="KKM47051.1"/>
    <property type="molecule type" value="Genomic_DNA"/>
</dbReference>
<dbReference type="Pfam" id="PF14236">
    <property type="entry name" value="DruA"/>
    <property type="match status" value="1"/>
</dbReference>
<proteinExistence type="predicted"/>
<dbReference type="AlphaFoldDB" id="A0A0F9L4F3"/>